<feature type="non-terminal residue" evidence="1">
    <location>
        <position position="68"/>
    </location>
</feature>
<dbReference type="AlphaFoldDB" id="A0ABD1DP04"/>
<name>A0ABD1DP04_CULPP</name>
<protein>
    <submittedName>
        <fullName evidence="1">Uncharacterized protein</fullName>
    </submittedName>
</protein>
<evidence type="ECO:0000313" key="2">
    <source>
        <dbReference type="Proteomes" id="UP001562425"/>
    </source>
</evidence>
<organism evidence="1 2">
    <name type="scientific">Culex pipiens pipiens</name>
    <name type="common">Northern house mosquito</name>
    <dbReference type="NCBI Taxonomy" id="38569"/>
    <lineage>
        <taxon>Eukaryota</taxon>
        <taxon>Metazoa</taxon>
        <taxon>Ecdysozoa</taxon>
        <taxon>Arthropoda</taxon>
        <taxon>Hexapoda</taxon>
        <taxon>Insecta</taxon>
        <taxon>Pterygota</taxon>
        <taxon>Neoptera</taxon>
        <taxon>Endopterygota</taxon>
        <taxon>Diptera</taxon>
        <taxon>Nematocera</taxon>
        <taxon>Culicoidea</taxon>
        <taxon>Culicidae</taxon>
        <taxon>Culicinae</taxon>
        <taxon>Culicini</taxon>
        <taxon>Culex</taxon>
        <taxon>Culex</taxon>
    </lineage>
</organism>
<dbReference type="EMBL" id="JBEHCU010004998">
    <property type="protein sequence ID" value="KAL1401233.1"/>
    <property type="molecule type" value="Genomic_DNA"/>
</dbReference>
<proteinExistence type="predicted"/>
<comment type="caution">
    <text evidence="1">The sequence shown here is derived from an EMBL/GenBank/DDBJ whole genome shotgun (WGS) entry which is preliminary data.</text>
</comment>
<gene>
    <name evidence="1" type="ORF">pipiens_006773</name>
</gene>
<sequence length="68" mass="7283">MTLVTALSKVKVYPITEPHEVGSGKPNCSCAGCVWCRIFEPGSHGLIKVQTSQSSCLSSRQCWGTVAK</sequence>
<dbReference type="Proteomes" id="UP001562425">
    <property type="component" value="Unassembled WGS sequence"/>
</dbReference>
<reference evidence="1 2" key="1">
    <citation type="submission" date="2024-05" db="EMBL/GenBank/DDBJ databases">
        <title>Culex pipiens pipiens assembly and annotation.</title>
        <authorList>
            <person name="Alout H."/>
            <person name="Durand T."/>
        </authorList>
    </citation>
    <scope>NUCLEOTIDE SEQUENCE [LARGE SCALE GENOMIC DNA]</scope>
    <source>
        <strain evidence="1">HA-2024</strain>
        <tissue evidence="1">Whole body</tissue>
    </source>
</reference>
<accession>A0ABD1DP04</accession>
<keyword evidence="2" id="KW-1185">Reference proteome</keyword>
<evidence type="ECO:0000313" key="1">
    <source>
        <dbReference type="EMBL" id="KAL1401233.1"/>
    </source>
</evidence>